<evidence type="ECO:0000313" key="2">
    <source>
        <dbReference type="EMBL" id="OXU30238.1"/>
    </source>
</evidence>
<keyword evidence="1" id="KW-1133">Transmembrane helix</keyword>
<dbReference type="AlphaFoldDB" id="A0A232FIF1"/>
<organism evidence="2 3">
    <name type="scientific">Trichomalopsis sarcophagae</name>
    <dbReference type="NCBI Taxonomy" id="543379"/>
    <lineage>
        <taxon>Eukaryota</taxon>
        <taxon>Metazoa</taxon>
        <taxon>Ecdysozoa</taxon>
        <taxon>Arthropoda</taxon>
        <taxon>Hexapoda</taxon>
        <taxon>Insecta</taxon>
        <taxon>Pterygota</taxon>
        <taxon>Neoptera</taxon>
        <taxon>Endopterygota</taxon>
        <taxon>Hymenoptera</taxon>
        <taxon>Apocrita</taxon>
        <taxon>Proctotrupomorpha</taxon>
        <taxon>Chalcidoidea</taxon>
        <taxon>Pteromalidae</taxon>
        <taxon>Pteromalinae</taxon>
        <taxon>Trichomalopsis</taxon>
    </lineage>
</organism>
<proteinExistence type="predicted"/>
<name>A0A232FIF1_9HYME</name>
<sequence>MGTQSCAFSPSFRIMERTKTDSMGEIFVRTFLALLHVTLSVIETILMTTRLDLGSRRKLFRNYTYVNAESSGSSLSSTPTVCTYACITREAVALLRKELRRYVSGRYLQGTAGRELRLITR</sequence>
<accession>A0A232FIF1</accession>
<keyword evidence="3" id="KW-1185">Reference proteome</keyword>
<keyword evidence="1" id="KW-0812">Transmembrane</keyword>
<feature type="transmembrane region" description="Helical" evidence="1">
    <location>
        <begin position="26"/>
        <end position="48"/>
    </location>
</feature>
<dbReference type="Proteomes" id="UP000215335">
    <property type="component" value="Unassembled WGS sequence"/>
</dbReference>
<keyword evidence="1" id="KW-0472">Membrane</keyword>
<comment type="caution">
    <text evidence="2">The sequence shown here is derived from an EMBL/GenBank/DDBJ whole genome shotgun (WGS) entry which is preliminary data.</text>
</comment>
<reference evidence="2 3" key="1">
    <citation type="journal article" date="2017" name="Curr. Biol.">
        <title>The Evolution of Venom by Co-option of Single-Copy Genes.</title>
        <authorList>
            <person name="Martinson E.O."/>
            <person name="Mrinalini"/>
            <person name="Kelkar Y.D."/>
            <person name="Chang C.H."/>
            <person name="Werren J.H."/>
        </authorList>
    </citation>
    <scope>NUCLEOTIDE SEQUENCE [LARGE SCALE GENOMIC DNA]</scope>
    <source>
        <strain evidence="2 3">Alberta</strain>
        <tissue evidence="2">Whole body</tissue>
    </source>
</reference>
<evidence type="ECO:0000313" key="3">
    <source>
        <dbReference type="Proteomes" id="UP000215335"/>
    </source>
</evidence>
<protein>
    <submittedName>
        <fullName evidence="2">Uncharacterized protein</fullName>
    </submittedName>
</protein>
<dbReference type="EMBL" id="NNAY01000181">
    <property type="protein sequence ID" value="OXU30238.1"/>
    <property type="molecule type" value="Genomic_DNA"/>
</dbReference>
<gene>
    <name evidence="2" type="ORF">TSAR_013857</name>
</gene>
<evidence type="ECO:0000256" key="1">
    <source>
        <dbReference type="SAM" id="Phobius"/>
    </source>
</evidence>